<proteinExistence type="predicted"/>
<protein>
    <submittedName>
        <fullName evidence="2">DUF3493 domain-containing protein</fullName>
    </submittedName>
</protein>
<keyword evidence="1" id="KW-0812">Transmembrane</keyword>
<comment type="caution">
    <text evidence="2">The sequence shown here is derived from an EMBL/GenBank/DDBJ whole genome shotgun (WGS) entry which is preliminary data.</text>
</comment>
<dbReference type="InterPro" id="IPR021883">
    <property type="entry name" value="LPA1-like"/>
</dbReference>
<feature type="transmembrane region" description="Helical" evidence="1">
    <location>
        <begin position="36"/>
        <end position="58"/>
    </location>
</feature>
<gene>
    <name evidence="2" type="ORF">KME15_17705</name>
</gene>
<organism evidence="2 3">
    <name type="scientific">Drouetiella hepatica Uher 2000/2452</name>
    <dbReference type="NCBI Taxonomy" id="904376"/>
    <lineage>
        <taxon>Bacteria</taxon>
        <taxon>Bacillati</taxon>
        <taxon>Cyanobacteriota</taxon>
        <taxon>Cyanophyceae</taxon>
        <taxon>Oculatellales</taxon>
        <taxon>Oculatellaceae</taxon>
        <taxon>Drouetiella</taxon>
    </lineage>
</organism>
<sequence length="102" mass="11293">MTDSKLSGKPKRNIDPQLYAQLKAEAKAPYRGLRQFVYFSCALSGLVGGVIFLAQIIAGRDVEAALPNFALQAGVVALMVWLFRLEQRANRKSVEKEKLSKP</sequence>
<keyword evidence="1" id="KW-1133">Transmembrane helix</keyword>
<dbReference type="EMBL" id="JAHHHD010000022">
    <property type="protein sequence ID" value="MBW4660510.1"/>
    <property type="molecule type" value="Genomic_DNA"/>
</dbReference>
<name>A0A951QEV4_9CYAN</name>
<feature type="transmembrane region" description="Helical" evidence="1">
    <location>
        <begin position="64"/>
        <end position="83"/>
    </location>
</feature>
<evidence type="ECO:0000256" key="1">
    <source>
        <dbReference type="SAM" id="Phobius"/>
    </source>
</evidence>
<reference evidence="2" key="1">
    <citation type="submission" date="2021-05" db="EMBL/GenBank/DDBJ databases">
        <authorList>
            <person name="Pietrasiak N."/>
            <person name="Ward R."/>
            <person name="Stajich J.E."/>
            <person name="Kurbessoian T."/>
        </authorList>
    </citation>
    <scope>NUCLEOTIDE SEQUENCE</scope>
    <source>
        <strain evidence="2">UHER 2000/2452</strain>
    </source>
</reference>
<evidence type="ECO:0000313" key="2">
    <source>
        <dbReference type="EMBL" id="MBW4660510.1"/>
    </source>
</evidence>
<evidence type="ECO:0000313" key="3">
    <source>
        <dbReference type="Proteomes" id="UP000757435"/>
    </source>
</evidence>
<dbReference type="AlphaFoldDB" id="A0A951QEV4"/>
<keyword evidence="1" id="KW-0472">Membrane</keyword>
<dbReference type="Pfam" id="PF11998">
    <property type="entry name" value="DUF3493"/>
    <property type="match status" value="1"/>
</dbReference>
<accession>A0A951QEV4</accession>
<reference evidence="2" key="2">
    <citation type="journal article" date="2022" name="Microbiol. Resour. Announc.">
        <title>Metagenome Sequencing to Explore Phylogenomics of Terrestrial Cyanobacteria.</title>
        <authorList>
            <person name="Ward R.D."/>
            <person name="Stajich J.E."/>
            <person name="Johansen J.R."/>
            <person name="Huntemann M."/>
            <person name="Clum A."/>
            <person name="Foster B."/>
            <person name="Foster B."/>
            <person name="Roux S."/>
            <person name="Palaniappan K."/>
            <person name="Varghese N."/>
            <person name="Mukherjee S."/>
            <person name="Reddy T.B.K."/>
            <person name="Daum C."/>
            <person name="Copeland A."/>
            <person name="Chen I.A."/>
            <person name="Ivanova N.N."/>
            <person name="Kyrpides N.C."/>
            <person name="Shapiro N."/>
            <person name="Eloe-Fadrosh E.A."/>
            <person name="Pietrasiak N."/>
        </authorList>
    </citation>
    <scope>NUCLEOTIDE SEQUENCE</scope>
    <source>
        <strain evidence="2">UHER 2000/2452</strain>
    </source>
</reference>
<dbReference type="Proteomes" id="UP000757435">
    <property type="component" value="Unassembled WGS sequence"/>
</dbReference>